<dbReference type="AlphaFoldDB" id="A0A2V1DZF7"/>
<reference evidence="1 2" key="1">
    <citation type="journal article" date="2018" name="Sci. Rep.">
        <title>Comparative genomics provides insights into the lifestyle and reveals functional heterogeneity of dark septate endophytic fungi.</title>
        <authorList>
            <person name="Knapp D.G."/>
            <person name="Nemeth J.B."/>
            <person name="Barry K."/>
            <person name="Hainaut M."/>
            <person name="Henrissat B."/>
            <person name="Johnson J."/>
            <person name="Kuo A."/>
            <person name="Lim J.H.P."/>
            <person name="Lipzen A."/>
            <person name="Nolan M."/>
            <person name="Ohm R.A."/>
            <person name="Tamas L."/>
            <person name="Grigoriev I.V."/>
            <person name="Spatafora J.W."/>
            <person name="Nagy L.G."/>
            <person name="Kovacs G.M."/>
        </authorList>
    </citation>
    <scope>NUCLEOTIDE SEQUENCE [LARGE SCALE GENOMIC DNA]</scope>
    <source>
        <strain evidence="1 2">DSE2036</strain>
    </source>
</reference>
<dbReference type="Proteomes" id="UP000244855">
    <property type="component" value="Unassembled WGS sequence"/>
</dbReference>
<dbReference type="EMBL" id="KZ805329">
    <property type="protein sequence ID" value="PVI03607.1"/>
    <property type="molecule type" value="Genomic_DNA"/>
</dbReference>
<sequence>MHACMHAPASCNCQQQPAYRELWAALHIIIPNRHTFDIPPIHSPGNAMYVYIYIHIYLNPHIHTYIHSYMNTLMSQLACPLTLDTPASQHCGPSPRKIRAIRASLRTKKAKMAETGGLKRH</sequence>
<evidence type="ECO:0000313" key="1">
    <source>
        <dbReference type="EMBL" id="PVI03607.1"/>
    </source>
</evidence>
<proteinExistence type="predicted"/>
<name>A0A2V1DZF7_9PLEO</name>
<organism evidence="1 2">
    <name type="scientific">Periconia macrospinosa</name>
    <dbReference type="NCBI Taxonomy" id="97972"/>
    <lineage>
        <taxon>Eukaryota</taxon>
        <taxon>Fungi</taxon>
        <taxon>Dikarya</taxon>
        <taxon>Ascomycota</taxon>
        <taxon>Pezizomycotina</taxon>
        <taxon>Dothideomycetes</taxon>
        <taxon>Pleosporomycetidae</taxon>
        <taxon>Pleosporales</taxon>
        <taxon>Massarineae</taxon>
        <taxon>Periconiaceae</taxon>
        <taxon>Periconia</taxon>
    </lineage>
</organism>
<keyword evidence="2" id="KW-1185">Reference proteome</keyword>
<protein>
    <submittedName>
        <fullName evidence="1">Uncharacterized protein</fullName>
    </submittedName>
</protein>
<evidence type="ECO:0000313" key="2">
    <source>
        <dbReference type="Proteomes" id="UP000244855"/>
    </source>
</evidence>
<gene>
    <name evidence="1" type="ORF">DM02DRAFT_240192</name>
</gene>
<accession>A0A2V1DZF7</accession>